<organism evidence="14 15">
    <name type="scientific">Streptomyces aureus</name>
    <dbReference type="NCBI Taxonomy" id="193461"/>
    <lineage>
        <taxon>Bacteria</taxon>
        <taxon>Bacillati</taxon>
        <taxon>Actinomycetota</taxon>
        <taxon>Actinomycetes</taxon>
        <taxon>Kitasatosporales</taxon>
        <taxon>Streptomycetaceae</taxon>
        <taxon>Streptomyces</taxon>
    </lineage>
</organism>
<feature type="transmembrane region" description="Helical" evidence="13">
    <location>
        <begin position="116"/>
        <end position="145"/>
    </location>
</feature>
<reference evidence="14 15" key="1">
    <citation type="submission" date="2024-08" db="EMBL/GenBank/DDBJ databases">
        <title>Genome sequence of Streptomyces aureus CACIA-1.46HGO.</title>
        <authorList>
            <person name="Evangelista-Martinez Z."/>
        </authorList>
    </citation>
    <scope>NUCLEOTIDE SEQUENCE [LARGE SCALE GENOMIC DNA]</scope>
    <source>
        <strain evidence="14 15">CACIA-1.46HGO</strain>
    </source>
</reference>
<evidence type="ECO:0000256" key="10">
    <source>
        <dbReference type="ARBA" id="ARBA00023136"/>
    </source>
</evidence>
<evidence type="ECO:0000256" key="6">
    <source>
        <dbReference type="ARBA" id="ARBA00022826"/>
    </source>
</evidence>
<comment type="catalytic activity">
    <reaction evidence="12">
        <text>K(+)(in) = K(+)(out)</text>
        <dbReference type="Rhea" id="RHEA:29463"/>
        <dbReference type="ChEBI" id="CHEBI:29103"/>
    </reaction>
</comment>
<accession>A0ABV4SNH8</accession>
<dbReference type="Pfam" id="PF06736">
    <property type="entry name" value="TMEM175"/>
    <property type="match status" value="1"/>
</dbReference>
<keyword evidence="7" id="KW-0630">Potassium</keyword>
<keyword evidence="9" id="KW-0406">Ion transport</keyword>
<evidence type="ECO:0000256" key="9">
    <source>
        <dbReference type="ARBA" id="ARBA00023065"/>
    </source>
</evidence>
<dbReference type="InterPro" id="IPR010617">
    <property type="entry name" value="TMEM175-like"/>
</dbReference>
<evidence type="ECO:0000256" key="5">
    <source>
        <dbReference type="ARBA" id="ARBA00022692"/>
    </source>
</evidence>
<evidence type="ECO:0000256" key="4">
    <source>
        <dbReference type="ARBA" id="ARBA00022538"/>
    </source>
</evidence>
<evidence type="ECO:0000256" key="1">
    <source>
        <dbReference type="ARBA" id="ARBA00004141"/>
    </source>
</evidence>
<evidence type="ECO:0000256" key="13">
    <source>
        <dbReference type="SAM" id="Phobius"/>
    </source>
</evidence>
<keyword evidence="5 13" id="KW-0812">Transmembrane</keyword>
<proteinExistence type="inferred from homology"/>
<feature type="transmembrane region" description="Helical" evidence="13">
    <location>
        <begin position="30"/>
        <end position="48"/>
    </location>
</feature>
<feature type="transmembrane region" description="Helical" evidence="13">
    <location>
        <begin position="68"/>
        <end position="90"/>
    </location>
</feature>
<evidence type="ECO:0000256" key="11">
    <source>
        <dbReference type="ARBA" id="ARBA00023303"/>
    </source>
</evidence>
<evidence type="ECO:0000256" key="7">
    <source>
        <dbReference type="ARBA" id="ARBA00022958"/>
    </source>
</evidence>
<evidence type="ECO:0000256" key="3">
    <source>
        <dbReference type="ARBA" id="ARBA00022448"/>
    </source>
</evidence>
<keyword evidence="11" id="KW-0407">Ion channel</keyword>
<keyword evidence="8 13" id="KW-1133">Transmembrane helix</keyword>
<evidence type="ECO:0000313" key="14">
    <source>
        <dbReference type="EMBL" id="MFA3839048.1"/>
    </source>
</evidence>
<keyword evidence="10 13" id="KW-0472">Membrane</keyword>
<keyword evidence="4" id="KW-0633">Potassium transport</keyword>
<dbReference type="EMBL" id="JBGOSP010000011">
    <property type="protein sequence ID" value="MFA3839048.1"/>
    <property type="molecule type" value="Genomic_DNA"/>
</dbReference>
<evidence type="ECO:0000313" key="15">
    <source>
        <dbReference type="Proteomes" id="UP001571476"/>
    </source>
</evidence>
<evidence type="ECO:0000256" key="2">
    <source>
        <dbReference type="ARBA" id="ARBA00006920"/>
    </source>
</evidence>
<evidence type="ECO:0000256" key="12">
    <source>
        <dbReference type="ARBA" id="ARBA00034430"/>
    </source>
</evidence>
<dbReference type="RefSeq" id="WP_372564092.1">
    <property type="nucleotide sequence ID" value="NZ_JBGOSP010000011.1"/>
</dbReference>
<keyword evidence="6" id="KW-0631">Potassium channel</keyword>
<name>A0ABV4SNH8_9ACTN</name>
<comment type="subcellular location">
    <subcellularLocation>
        <location evidence="1">Membrane</location>
        <topology evidence="1">Multi-pass membrane protein</topology>
    </subcellularLocation>
</comment>
<gene>
    <name evidence="14" type="ORF">ACEG43_23220</name>
</gene>
<sequence>MAYVASYLYIAVVWLNHKAAFQRIKAMTRGLHWANLGVLFSTALLPWPTALVSEAIAEGNPPDDRVAVGLYALISAMLWVSWMIFFHVLFRHPELLEDSVEETFFHGERLRAFAMALLYAAAGLIGVLTIPALALAIFVLLPLFYGITSHG</sequence>
<keyword evidence="3" id="KW-0813">Transport</keyword>
<comment type="caution">
    <text evidence="14">The sequence shown here is derived from an EMBL/GenBank/DDBJ whole genome shotgun (WGS) entry which is preliminary data.</text>
</comment>
<keyword evidence="15" id="KW-1185">Reference proteome</keyword>
<protein>
    <submittedName>
        <fullName evidence="14">TMEM175 family protein</fullName>
    </submittedName>
</protein>
<comment type="similarity">
    <text evidence="2">Belongs to the TMEM175 family.</text>
</comment>
<dbReference type="Proteomes" id="UP001571476">
    <property type="component" value="Unassembled WGS sequence"/>
</dbReference>
<evidence type="ECO:0000256" key="8">
    <source>
        <dbReference type="ARBA" id="ARBA00022989"/>
    </source>
</evidence>